<feature type="non-terminal residue" evidence="1">
    <location>
        <position position="1"/>
    </location>
</feature>
<organism evidence="1">
    <name type="scientific">marine metagenome</name>
    <dbReference type="NCBI Taxonomy" id="408172"/>
    <lineage>
        <taxon>unclassified sequences</taxon>
        <taxon>metagenomes</taxon>
        <taxon>ecological metagenomes</taxon>
    </lineage>
</organism>
<name>A0A383B9N1_9ZZZZ</name>
<feature type="non-terminal residue" evidence="1">
    <location>
        <position position="23"/>
    </location>
</feature>
<proteinExistence type="predicted"/>
<dbReference type="AlphaFoldDB" id="A0A383B9N1"/>
<dbReference type="EMBL" id="UINC01198531">
    <property type="protein sequence ID" value="SVE16523.1"/>
    <property type="molecule type" value="Genomic_DNA"/>
</dbReference>
<reference evidence="1" key="1">
    <citation type="submission" date="2018-05" db="EMBL/GenBank/DDBJ databases">
        <authorList>
            <person name="Lanie J.A."/>
            <person name="Ng W.-L."/>
            <person name="Kazmierczak K.M."/>
            <person name="Andrzejewski T.M."/>
            <person name="Davidsen T.M."/>
            <person name="Wayne K.J."/>
            <person name="Tettelin H."/>
            <person name="Glass J.I."/>
            <person name="Rusch D."/>
            <person name="Podicherti R."/>
            <person name="Tsui H.-C.T."/>
            <person name="Winkler M.E."/>
        </authorList>
    </citation>
    <scope>NUCLEOTIDE SEQUENCE</scope>
</reference>
<gene>
    <name evidence="1" type="ORF">METZ01_LOCUS469377</name>
</gene>
<protein>
    <submittedName>
        <fullName evidence="1">Uncharacterized protein</fullName>
    </submittedName>
</protein>
<evidence type="ECO:0000313" key="1">
    <source>
        <dbReference type="EMBL" id="SVE16523.1"/>
    </source>
</evidence>
<accession>A0A383B9N1</accession>
<sequence length="23" mass="2495">ASLSRLAFFRFSFSAFSQVLGGV</sequence>